<dbReference type="GO" id="GO:0030515">
    <property type="term" value="F:snoRNA binding"/>
    <property type="evidence" value="ECO:0007669"/>
    <property type="project" value="TreeGrafter"/>
</dbReference>
<dbReference type="GO" id="GO:0000462">
    <property type="term" value="P:maturation of SSU-rRNA from tricistronic rRNA transcript (SSU-rRNA, 5.8S rRNA, LSU-rRNA)"/>
    <property type="evidence" value="ECO:0007669"/>
    <property type="project" value="TreeGrafter"/>
</dbReference>
<comment type="subcellular location">
    <subcellularLocation>
        <location evidence="1 7">Nucleus</location>
        <location evidence="1 7">Nucleolus</location>
    </subcellularLocation>
</comment>
<sequence length="2104" mass="234021">MSSGSGSALAAQLQQLREAGAGSKRLTDTFLYDQREAARLDDETVYNLAWNGLLELKQLDARFEALDADAGVAKLFSRQRLHFHRAQSAKADEKELDAALHKVLDALSAYFLLGAAHKVLEFLVRRYEVHRYNVDAVMAAIVAYHESSWFVRMVRILHIRATRWEFLLPVKTHGTPLLRAALVQRAADEPSVIEFVFQAATRIGASNPKLTSLYTLVVLQLLEQGKVTEQMLRWLIPQLLAALKSDAFPELQSSAYMIVTKLASKATLTDKVVDALVKSLVKYAQAGAPMNALLCVIFLAQTQPSFRLSSSAGKYLVHMENAADFMRDATANYESAKFVQVLTIFLTQHMKSTDDDYYRLLSALIESVSVVDDYTDELVEAMLDHAQEQAFTLDNQRVQAISQALIALSKKNATKVDAVISGLLAKQTKTSNHDQKLNEFLTKTFENVANSAHFVPSNTDANTSLALALDHPTEHIRYQALVSLAKMNDANTEATENSNDQVLTNGDILLRRLLDDSKRITAFMISSSLGDLTIRLNSKKKILTSIVEAMRKWLSRGESTVVEAIADFVLKNFRKAVSTGNIDEKLLILFISILDSQKRNKKATVSVDTVWTWISALDHPFGVCASKTGKKSDKTVTDLAEHFGRTLAADVSGLLPFCLQWSMTSEFNETSLTGFLIEVLSTTRYQIASKKSKTKKLKEQQVSLDQSFRFVLQREFVGLCEERPSEELTVQAVHVASKLSEVIHDLYYVSRYDFDTSVATLLQSPTPVFIRIQECLLELFHADLKTQLLPTMARIVTRPVSSTDVLGVMAKSRSLDIISAVLEGFSYSESDEDLHQLVNAIPVVIVALSDSSKVVRQAAASCLDRWILSCSDSVRKSSSKDLLVLQNASNFLLQAKQDMAMDANSVITLCGTYSAQDDSSAFNQLLINFVTSASTDEMCIAVKLLELLKPVQNQYFWLQSVDFFQQSLAGCSTSGAVGEIAKVLTEFLAHYLDPAVAITASKQGKATVPKAFLDAVLATLRCDKEAVTNLQPLQLFVVSNLSSKFYQSIDGVSRNVMVDKLLRLLVASEEAVASKLIQCLNALPISLITFVRLLQHQLESTVDFSELSCVLEVLAIKVDNSLSYEEPAADTNLLLTTLCDVLTLFCDPEHESAVSEYILQVLFSCLRRVCEVSSSSSNEANGGSLKTTKYVGTDLKPELLVQHTLICLARTSSPQTRNEALLFISSLVNLHPSSVLASLDKILSFVGAGSIRHEDEYSFHVLETIIKAVVPHIVEAKIQQTDALITPQRFIGLFVSAFNQIPKNKRVALFEVVVTALGTELLPYCVVELLQHAAVVKDMDAQRERVQFAHNLCYSFDCSEQVSSLVLILRMARDLLPHVVEEADTDTDDMEDDDDDVEYERFVLNEQLVLSNSLSRQLNSILVKFVTEHLRARELHRKILSYESERNLADNDEEEGELLQHNYLMLAQLVLLYFRRVAREQSVHDDDSGFWDMLATESIEILGALQQLLSTPGFVAVIGELLHHDNSLVRKKAMQLFNERLQEERNSLSSGEALLFIDMLDELDTILQNAEGSENSVNIQTALLSVDILARNFAEGHPKRFQQILPTVVKYVDQDVVSVSPMSLHLFGCAFVCLSSICRAVGPVVFPLLPKFFPRLLNGIQYCSSSSEVSGTKSVLQCLLAALEVFTDKIPQFLGPYLPAVVRALLTPAVLSTAPSNVQVLMSVDCCFLNLSNHVELRQLLPTLFGAYEHVLTLQSDASVTRLFSVVGTVVNDLNLPAIRKHLPSFARFFVTALDARRVHASKLQDLDDVEDELLECLVQFILKLSEKQLKPLFLKLSEWAQTQIGSSGKSGDVSRRIAFFKLVVKLSERLRGIFVPYYAHVLEFLTTALRESRKALMQKPPRSSEESDSDDDDDDFFASEEEPPTKKAKLGASASTVDAKADRDMKTLLLSTVVRALDGCFVHDTDGFMEKDRFDTVLAPLVDVLDVLQYDSSMREFVLETVAPCLANLAWAAKSDLLWKPLHYAVLMKSRGDNAAVRLAALVTVEKCYQVIGDEFLAMLPESIPFLAELMEDTNDEVERTCHRVIKQIEDISGESLDQYLTT</sequence>
<dbReference type="GO" id="GO:0034455">
    <property type="term" value="C:t-UTP complex"/>
    <property type="evidence" value="ECO:0007669"/>
    <property type="project" value="TreeGrafter"/>
</dbReference>
<dbReference type="GO" id="GO:0030686">
    <property type="term" value="C:90S preribosome"/>
    <property type="evidence" value="ECO:0007669"/>
    <property type="project" value="TreeGrafter"/>
</dbReference>
<keyword evidence="4 7" id="KW-0698">rRNA processing</keyword>
<dbReference type="PANTHER" id="PTHR13457">
    <property type="entry name" value="BAP28"/>
    <property type="match status" value="1"/>
</dbReference>
<keyword evidence="3 7" id="KW-0690">Ribosome biogenesis</keyword>
<accession>A0A9W6Y6P5</accession>
<proteinExistence type="inferred from homology"/>
<keyword evidence="5 7" id="KW-0539">Nucleus</keyword>
<keyword evidence="11" id="KW-1185">Reference proteome</keyword>
<dbReference type="InterPro" id="IPR022125">
    <property type="entry name" value="U3snoRNP10_N"/>
</dbReference>
<gene>
    <name evidence="10" type="ORF">Pfra01_002243300</name>
</gene>
<evidence type="ECO:0000256" key="2">
    <source>
        <dbReference type="ARBA" id="ARBA00010559"/>
    </source>
</evidence>
<evidence type="ECO:0000313" key="11">
    <source>
        <dbReference type="Proteomes" id="UP001165121"/>
    </source>
</evidence>
<dbReference type="Proteomes" id="UP001165121">
    <property type="component" value="Unassembled WGS sequence"/>
</dbReference>
<comment type="function">
    <text evidence="7">Involved in nucleolar processing of pre-18S ribosomal RNA.</text>
</comment>
<feature type="domain" description="BP28 C-terminal" evidence="9">
    <location>
        <begin position="1778"/>
        <end position="1969"/>
    </location>
</feature>
<dbReference type="Gene3D" id="1.25.10.10">
    <property type="entry name" value="Leucine-rich Repeat Variant"/>
    <property type="match status" value="2"/>
</dbReference>
<dbReference type="OrthoDB" id="31183at2759"/>
<evidence type="ECO:0000259" key="9">
    <source>
        <dbReference type="SMART" id="SM01036"/>
    </source>
</evidence>
<dbReference type="InterPro" id="IPR012954">
    <property type="entry name" value="BP28_C_dom"/>
</dbReference>
<evidence type="ECO:0000313" key="10">
    <source>
        <dbReference type="EMBL" id="GMF54035.1"/>
    </source>
</evidence>
<dbReference type="InterPro" id="IPR040191">
    <property type="entry name" value="UTP10"/>
</dbReference>
<dbReference type="Pfam" id="PF12397">
    <property type="entry name" value="U3snoRNP10"/>
    <property type="match status" value="1"/>
</dbReference>
<reference evidence="10" key="1">
    <citation type="submission" date="2023-04" db="EMBL/GenBank/DDBJ databases">
        <title>Phytophthora fragariaefolia NBRC 109709.</title>
        <authorList>
            <person name="Ichikawa N."/>
            <person name="Sato H."/>
            <person name="Tonouchi N."/>
        </authorList>
    </citation>
    <scope>NUCLEOTIDE SEQUENCE</scope>
    <source>
        <strain evidence="10">NBRC 109709</strain>
    </source>
</reference>
<evidence type="ECO:0000256" key="6">
    <source>
        <dbReference type="ARBA" id="ARBA00023274"/>
    </source>
</evidence>
<protein>
    <recommendedName>
        <fullName evidence="7">HEAT repeat-containing protein 1</fullName>
    </recommendedName>
</protein>
<evidence type="ECO:0000256" key="5">
    <source>
        <dbReference type="ARBA" id="ARBA00023242"/>
    </source>
</evidence>
<comment type="similarity">
    <text evidence="2 7">Belongs to the HEATR1/UTP10 family.</text>
</comment>
<dbReference type="Pfam" id="PF08146">
    <property type="entry name" value="BP28CT"/>
    <property type="match status" value="1"/>
</dbReference>
<evidence type="ECO:0000256" key="1">
    <source>
        <dbReference type="ARBA" id="ARBA00004604"/>
    </source>
</evidence>
<dbReference type="EMBL" id="BSXT01003440">
    <property type="protein sequence ID" value="GMF54035.1"/>
    <property type="molecule type" value="Genomic_DNA"/>
</dbReference>
<evidence type="ECO:0000256" key="7">
    <source>
        <dbReference type="RuleBase" id="RU367065"/>
    </source>
</evidence>
<organism evidence="10 11">
    <name type="scientific">Phytophthora fragariaefolia</name>
    <dbReference type="NCBI Taxonomy" id="1490495"/>
    <lineage>
        <taxon>Eukaryota</taxon>
        <taxon>Sar</taxon>
        <taxon>Stramenopiles</taxon>
        <taxon>Oomycota</taxon>
        <taxon>Peronosporomycetes</taxon>
        <taxon>Peronosporales</taxon>
        <taxon>Peronosporaceae</taxon>
        <taxon>Phytophthora</taxon>
    </lineage>
</organism>
<feature type="compositionally biased region" description="Acidic residues" evidence="8">
    <location>
        <begin position="1907"/>
        <end position="1923"/>
    </location>
</feature>
<evidence type="ECO:0000256" key="4">
    <source>
        <dbReference type="ARBA" id="ARBA00022552"/>
    </source>
</evidence>
<evidence type="ECO:0000256" key="8">
    <source>
        <dbReference type="SAM" id="MobiDB-lite"/>
    </source>
</evidence>
<dbReference type="InterPro" id="IPR011989">
    <property type="entry name" value="ARM-like"/>
</dbReference>
<name>A0A9W6Y6P5_9STRA</name>
<keyword evidence="6 7" id="KW-0687">Ribonucleoprotein</keyword>
<dbReference type="PANTHER" id="PTHR13457:SF1">
    <property type="entry name" value="HEAT REPEAT-CONTAINING PROTEIN 1"/>
    <property type="match status" value="1"/>
</dbReference>
<dbReference type="GO" id="GO:0045943">
    <property type="term" value="P:positive regulation of transcription by RNA polymerase I"/>
    <property type="evidence" value="ECO:0007669"/>
    <property type="project" value="TreeGrafter"/>
</dbReference>
<evidence type="ECO:0000256" key="3">
    <source>
        <dbReference type="ARBA" id="ARBA00022517"/>
    </source>
</evidence>
<dbReference type="SMART" id="SM01036">
    <property type="entry name" value="BP28CT"/>
    <property type="match status" value="1"/>
</dbReference>
<comment type="caution">
    <text evidence="10">The sequence shown here is derived from an EMBL/GenBank/DDBJ whole genome shotgun (WGS) entry which is preliminary data.</text>
</comment>
<dbReference type="InterPro" id="IPR056473">
    <property type="entry name" value="HEAT_Utp10/HEAT1"/>
</dbReference>
<dbReference type="InterPro" id="IPR016024">
    <property type="entry name" value="ARM-type_fold"/>
</dbReference>
<dbReference type="GO" id="GO:0032040">
    <property type="term" value="C:small-subunit processome"/>
    <property type="evidence" value="ECO:0007669"/>
    <property type="project" value="TreeGrafter"/>
</dbReference>
<dbReference type="SUPFAM" id="SSF48371">
    <property type="entry name" value="ARM repeat"/>
    <property type="match status" value="2"/>
</dbReference>
<dbReference type="Pfam" id="PF23243">
    <property type="entry name" value="HEAT_HEATR1"/>
    <property type="match status" value="1"/>
</dbReference>
<feature type="region of interest" description="Disordered" evidence="8">
    <location>
        <begin position="1897"/>
        <end position="1934"/>
    </location>
</feature>